<organism evidence="2 3">
    <name type="scientific">Helicobacter fennelliae</name>
    <dbReference type="NCBI Taxonomy" id="215"/>
    <lineage>
        <taxon>Bacteria</taxon>
        <taxon>Pseudomonadati</taxon>
        <taxon>Campylobacterota</taxon>
        <taxon>Epsilonproteobacteria</taxon>
        <taxon>Campylobacterales</taxon>
        <taxon>Helicobacteraceae</taxon>
        <taxon>Helicobacter</taxon>
    </lineage>
</organism>
<dbReference type="EMBL" id="UAWL01000006">
    <property type="protein sequence ID" value="SQB98444.1"/>
    <property type="molecule type" value="Genomic_DNA"/>
</dbReference>
<evidence type="ECO:0000256" key="1">
    <source>
        <dbReference type="SAM" id="Phobius"/>
    </source>
</evidence>
<keyword evidence="1" id="KW-0812">Transmembrane</keyword>
<keyword evidence="1" id="KW-0472">Membrane</keyword>
<gene>
    <name evidence="2" type="ORF">NCTC13102_00902</name>
</gene>
<reference evidence="2 3" key="1">
    <citation type="submission" date="2018-06" db="EMBL/GenBank/DDBJ databases">
        <authorList>
            <consortium name="Pathogen Informatics"/>
            <person name="Doyle S."/>
        </authorList>
    </citation>
    <scope>NUCLEOTIDE SEQUENCE [LARGE SCALE GENOMIC DNA]</scope>
    <source>
        <strain evidence="2 3">NCTC13102</strain>
    </source>
</reference>
<dbReference type="InterPro" id="IPR007497">
    <property type="entry name" value="SIMPL/DUF541"/>
</dbReference>
<protein>
    <recommendedName>
        <fullName evidence="4">Periplasmic protein</fullName>
    </recommendedName>
</protein>
<evidence type="ECO:0000313" key="2">
    <source>
        <dbReference type="EMBL" id="SQB98444.1"/>
    </source>
</evidence>
<name>A0A2X3BF73_9HELI</name>
<evidence type="ECO:0008006" key="4">
    <source>
        <dbReference type="Google" id="ProtNLM"/>
    </source>
</evidence>
<proteinExistence type="predicted"/>
<accession>A0A2X3BF73</accession>
<evidence type="ECO:0000313" key="3">
    <source>
        <dbReference type="Proteomes" id="UP000250166"/>
    </source>
</evidence>
<sequence>MKSLKYIGICIVVLGLFIGGMLASYFIAYPKQNAMMAQTQIQQTLQISTEVVYEDYESSIRLNALPLLSTKATLTQQEKAQIQQLFSDVLEHAKKDNFCQKGNFNLAPTFDYKDGQQVQKGHKIEGALECEIKQQDLTQYNALLKDLDYLALKSHYASLSSSGLRATIKPSQKSKVLEQSYDEALKQANQFAEHYATLLKKKCSVIALDLRSDAISPMSPRYSAVALSGDSSNTMEIMSELPLDTKTNINLLANISIACQ</sequence>
<keyword evidence="1" id="KW-1133">Transmembrane helix</keyword>
<dbReference type="AlphaFoldDB" id="A0A2X3BF73"/>
<dbReference type="RefSeq" id="WP_023948833.1">
    <property type="nucleotide sequence ID" value="NZ_JAERIV010000010.1"/>
</dbReference>
<feature type="transmembrane region" description="Helical" evidence="1">
    <location>
        <begin position="6"/>
        <end position="28"/>
    </location>
</feature>
<dbReference type="Pfam" id="PF04402">
    <property type="entry name" value="SIMPL"/>
    <property type="match status" value="1"/>
</dbReference>
<dbReference type="Proteomes" id="UP000250166">
    <property type="component" value="Unassembled WGS sequence"/>
</dbReference>